<dbReference type="Pfam" id="PF02957">
    <property type="entry name" value="TT_ORF2-like"/>
    <property type="match status" value="1"/>
</dbReference>
<protein>
    <submittedName>
        <fullName evidence="2">ORF2</fullName>
    </submittedName>
</protein>
<proteinExistence type="predicted"/>
<dbReference type="EMBL" id="MK212030">
    <property type="protein sequence ID" value="QDA34218.1"/>
    <property type="molecule type" value="Genomic_DNA"/>
</dbReference>
<organism evidence="2">
    <name type="scientific">TTV-like mini virus</name>
    <dbReference type="NCBI Taxonomy" id="93678"/>
    <lineage>
        <taxon>Viruses</taxon>
        <taxon>Monodnaviria</taxon>
        <taxon>Shotokuvirae</taxon>
        <taxon>Commensaviricota</taxon>
        <taxon>Cardeaviricetes</taxon>
        <taxon>Sanitavirales</taxon>
        <taxon>Anelloviridae</taxon>
        <taxon>Betatorquevirus</taxon>
    </lineage>
</organism>
<accession>A0A4Y5SRM9</accession>
<evidence type="ECO:0000313" key="2">
    <source>
        <dbReference type="EMBL" id="QDA34218.1"/>
    </source>
</evidence>
<evidence type="ECO:0000259" key="1">
    <source>
        <dbReference type="Pfam" id="PF02957"/>
    </source>
</evidence>
<feature type="domain" description="Hepatitis TT virus Orf2/Gyrovirus Vp2 N-terminal" evidence="1">
    <location>
        <begin position="13"/>
        <end position="50"/>
    </location>
</feature>
<name>A0A4Y5SRM9_9VIRU</name>
<dbReference type="InterPro" id="IPR004118">
    <property type="entry name" value="HEV_TT_vir_Orf2/Gyrovir_Vp2_N"/>
</dbReference>
<reference evidence="2" key="1">
    <citation type="submission" date="2018-11" db="EMBL/GenBank/DDBJ databases">
        <title>Epidemiology and molecular evolution of divergent viral pathogens associated with respiratory tract infections across Vietnam.</title>
        <authorList>
            <person name="Lu L."/>
            <person name="Robertson G."/>
            <person name="Ivens A."/>
            <person name="Ashworth J."/>
            <person name="Woolhouse M."/>
        </authorList>
    </citation>
    <scope>NUCLEOTIDE SEQUENCE</scope>
    <source>
        <strain evidence="2">Vzttmv3</strain>
    </source>
</reference>
<sequence>MSDYWRKITLGPRAQQTNWMNSLVTGHDLYCQCDDPLKHIILTIVEREPTLKFNKEESLKIQKCLTTGDEGPTDTVDTFGGDELEKLFDQDVFGEEDAGTG</sequence>